<dbReference type="PIRSF" id="PIRSF000676">
    <property type="entry name" value="Homoser_kin"/>
    <property type="match status" value="1"/>
</dbReference>
<dbReference type="PRINTS" id="PR00958">
    <property type="entry name" value="HOMSERKINASE"/>
</dbReference>
<evidence type="ECO:0000256" key="6">
    <source>
        <dbReference type="ARBA" id="ARBA00022679"/>
    </source>
</evidence>
<comment type="function">
    <text evidence="12 13">Catalyzes the ATP-dependent phosphorylation of L-homoserine to L-homoserine phosphate.</text>
</comment>
<keyword evidence="5 13" id="KW-0028">Amino-acid biosynthesis</keyword>
<dbReference type="HAMAP" id="MF_00384">
    <property type="entry name" value="Homoser_kinase"/>
    <property type="match status" value="1"/>
</dbReference>
<comment type="subcellular location">
    <subcellularLocation>
        <location evidence="13">Cytoplasm</location>
    </subcellularLocation>
</comment>
<feature type="domain" description="GHMP kinase N-terminal" evidence="14">
    <location>
        <begin position="65"/>
        <end position="148"/>
    </location>
</feature>
<evidence type="ECO:0000313" key="16">
    <source>
        <dbReference type="Proteomes" id="UP000316181"/>
    </source>
</evidence>
<evidence type="ECO:0000313" key="15">
    <source>
        <dbReference type="EMBL" id="TQK77187.1"/>
    </source>
</evidence>
<evidence type="ECO:0000256" key="8">
    <source>
        <dbReference type="ARBA" id="ARBA00022741"/>
    </source>
</evidence>
<keyword evidence="10 13" id="KW-0067">ATP-binding</keyword>
<keyword evidence="13" id="KW-0963">Cytoplasm</keyword>
<evidence type="ECO:0000256" key="4">
    <source>
        <dbReference type="ARBA" id="ARBA00017858"/>
    </source>
</evidence>
<evidence type="ECO:0000256" key="13">
    <source>
        <dbReference type="HAMAP-Rule" id="MF_00384"/>
    </source>
</evidence>
<keyword evidence="8 13" id="KW-0547">Nucleotide-binding</keyword>
<dbReference type="InterPro" id="IPR020568">
    <property type="entry name" value="Ribosomal_Su5_D2-typ_SF"/>
</dbReference>
<dbReference type="InterPro" id="IPR014721">
    <property type="entry name" value="Ribsml_uS5_D2-typ_fold_subgr"/>
</dbReference>
<keyword evidence="6 13" id="KW-0808">Transferase</keyword>
<dbReference type="GO" id="GO:0009088">
    <property type="term" value="P:threonine biosynthetic process"/>
    <property type="evidence" value="ECO:0007669"/>
    <property type="project" value="UniProtKB-UniRule"/>
</dbReference>
<comment type="similarity">
    <text evidence="2 13">Belongs to the GHMP kinase family. Homoserine kinase subfamily.</text>
</comment>
<dbReference type="GO" id="GO:0005524">
    <property type="term" value="F:ATP binding"/>
    <property type="evidence" value="ECO:0007669"/>
    <property type="project" value="UniProtKB-UniRule"/>
</dbReference>
<dbReference type="UniPathway" id="UPA00050">
    <property type="reaction ID" value="UER00064"/>
</dbReference>
<dbReference type="PANTHER" id="PTHR20861">
    <property type="entry name" value="HOMOSERINE/4-DIPHOSPHOCYTIDYL-2-C-METHYL-D-ERYTHRITOL KINASE"/>
    <property type="match status" value="1"/>
</dbReference>
<evidence type="ECO:0000256" key="1">
    <source>
        <dbReference type="ARBA" id="ARBA00005015"/>
    </source>
</evidence>
<dbReference type="OrthoDB" id="9769912at2"/>
<keyword evidence="7 13" id="KW-0791">Threonine biosynthesis</keyword>
<evidence type="ECO:0000256" key="12">
    <source>
        <dbReference type="ARBA" id="ARBA00049954"/>
    </source>
</evidence>
<dbReference type="InterPro" id="IPR006204">
    <property type="entry name" value="GHMP_kinase_N_dom"/>
</dbReference>
<sequence>MQIGNDRVRVSVPATSANLGPGFDALGLALNVRDTIEVTALASETTEVTVVGAGAGEVPSDASHLVARAIRVGLEYVGAPAVGLRLTCHNVIPHARGMGSSAAAVVGGLVAARALISDPEALDDQSILELATQMEGHPDNAAPALMGGGTVAWMSRTEDGELQARATRIEVNPQIDPVVLIPDTRLATKAARAALPAEVPHSDAAFNAGRAALLVAALTRHPDLLFDATTDRLHQAYRSAQMPQSALVVERLRVQGLPAVISGAGPTVLVFGTHDARATEDQAIAGIVGGWDEDGRAPSGWQVTRPGVAAAGAWFEAM</sequence>
<gene>
    <name evidence="13" type="primary">thrB</name>
    <name evidence="15" type="ORF">FB389_1903</name>
</gene>
<dbReference type="GO" id="GO:0004413">
    <property type="term" value="F:homoserine kinase activity"/>
    <property type="evidence" value="ECO:0007669"/>
    <property type="project" value="UniProtKB-UniRule"/>
</dbReference>
<keyword evidence="9 13" id="KW-0418">Kinase</keyword>
<evidence type="ECO:0000256" key="7">
    <source>
        <dbReference type="ARBA" id="ARBA00022697"/>
    </source>
</evidence>
<dbReference type="SUPFAM" id="SSF55060">
    <property type="entry name" value="GHMP Kinase, C-terminal domain"/>
    <property type="match status" value="1"/>
</dbReference>
<dbReference type="Proteomes" id="UP000316181">
    <property type="component" value="Unassembled WGS sequence"/>
</dbReference>
<dbReference type="GO" id="GO:0005737">
    <property type="term" value="C:cytoplasm"/>
    <property type="evidence" value="ECO:0007669"/>
    <property type="project" value="UniProtKB-SubCell"/>
</dbReference>
<evidence type="ECO:0000256" key="3">
    <source>
        <dbReference type="ARBA" id="ARBA00012078"/>
    </source>
</evidence>
<dbReference type="PANTHER" id="PTHR20861:SF1">
    <property type="entry name" value="HOMOSERINE KINASE"/>
    <property type="match status" value="1"/>
</dbReference>
<accession>A0A542SSE1</accession>
<dbReference type="NCBIfam" id="TIGR00191">
    <property type="entry name" value="thrB"/>
    <property type="match status" value="1"/>
</dbReference>
<evidence type="ECO:0000259" key="14">
    <source>
        <dbReference type="Pfam" id="PF00288"/>
    </source>
</evidence>
<proteinExistence type="inferred from homology"/>
<dbReference type="Gene3D" id="3.30.230.10">
    <property type="match status" value="1"/>
</dbReference>
<comment type="caution">
    <text evidence="15">The sequence shown here is derived from an EMBL/GenBank/DDBJ whole genome shotgun (WGS) entry which is preliminary data.</text>
</comment>
<dbReference type="EMBL" id="VFNV01000001">
    <property type="protein sequence ID" value="TQK77187.1"/>
    <property type="molecule type" value="Genomic_DNA"/>
</dbReference>
<comment type="pathway">
    <text evidence="1 13">Amino-acid biosynthesis; L-threonine biosynthesis; L-threonine from L-aspartate: step 4/5.</text>
</comment>
<dbReference type="InterPro" id="IPR006203">
    <property type="entry name" value="GHMP_knse_ATP-bd_CS"/>
</dbReference>
<evidence type="ECO:0000256" key="10">
    <source>
        <dbReference type="ARBA" id="ARBA00022840"/>
    </source>
</evidence>
<dbReference type="PROSITE" id="PS00627">
    <property type="entry name" value="GHMP_KINASES_ATP"/>
    <property type="match status" value="1"/>
</dbReference>
<dbReference type="InterPro" id="IPR000870">
    <property type="entry name" value="Homoserine_kinase"/>
</dbReference>
<evidence type="ECO:0000256" key="5">
    <source>
        <dbReference type="ARBA" id="ARBA00022605"/>
    </source>
</evidence>
<reference evidence="15 16" key="1">
    <citation type="submission" date="2019-06" db="EMBL/GenBank/DDBJ databases">
        <title>Sequencing the genomes of 1000 actinobacteria strains.</title>
        <authorList>
            <person name="Klenk H.-P."/>
        </authorList>
    </citation>
    <scope>NUCLEOTIDE SEQUENCE [LARGE SCALE GENOMIC DNA]</scope>
    <source>
        <strain evidence="15 16">DSM 10596</strain>
    </source>
</reference>
<dbReference type="SUPFAM" id="SSF54211">
    <property type="entry name" value="Ribosomal protein S5 domain 2-like"/>
    <property type="match status" value="1"/>
</dbReference>
<dbReference type="Gene3D" id="3.30.70.890">
    <property type="entry name" value="GHMP kinase, C-terminal domain"/>
    <property type="match status" value="1"/>
</dbReference>
<evidence type="ECO:0000256" key="2">
    <source>
        <dbReference type="ARBA" id="ARBA00007370"/>
    </source>
</evidence>
<feature type="binding site" evidence="13">
    <location>
        <begin position="93"/>
        <end position="103"/>
    </location>
    <ligand>
        <name>ATP</name>
        <dbReference type="ChEBI" id="CHEBI:30616"/>
    </ligand>
</feature>
<dbReference type="Pfam" id="PF00288">
    <property type="entry name" value="GHMP_kinases_N"/>
    <property type="match status" value="1"/>
</dbReference>
<comment type="catalytic activity">
    <reaction evidence="11 13">
        <text>L-homoserine + ATP = O-phospho-L-homoserine + ADP + H(+)</text>
        <dbReference type="Rhea" id="RHEA:13985"/>
        <dbReference type="ChEBI" id="CHEBI:15378"/>
        <dbReference type="ChEBI" id="CHEBI:30616"/>
        <dbReference type="ChEBI" id="CHEBI:57476"/>
        <dbReference type="ChEBI" id="CHEBI:57590"/>
        <dbReference type="ChEBI" id="CHEBI:456216"/>
        <dbReference type="EC" id="2.7.1.39"/>
    </reaction>
</comment>
<keyword evidence="16" id="KW-1185">Reference proteome</keyword>
<evidence type="ECO:0000256" key="11">
    <source>
        <dbReference type="ARBA" id="ARBA00049375"/>
    </source>
</evidence>
<protein>
    <recommendedName>
        <fullName evidence="4 13">Homoserine kinase</fullName>
        <shortName evidence="13">HK</shortName>
        <shortName evidence="13">HSK</shortName>
        <ecNumber evidence="3 13">2.7.1.39</ecNumber>
    </recommendedName>
</protein>
<evidence type="ECO:0000256" key="9">
    <source>
        <dbReference type="ARBA" id="ARBA00022777"/>
    </source>
</evidence>
<dbReference type="AlphaFoldDB" id="A0A542SSE1"/>
<dbReference type="EC" id="2.7.1.39" evidence="3 13"/>
<dbReference type="InterPro" id="IPR036554">
    <property type="entry name" value="GHMP_kinase_C_sf"/>
</dbReference>
<organism evidence="15 16">
    <name type="scientific">Rarobacter incanus</name>
    <dbReference type="NCBI Taxonomy" id="153494"/>
    <lineage>
        <taxon>Bacteria</taxon>
        <taxon>Bacillati</taxon>
        <taxon>Actinomycetota</taxon>
        <taxon>Actinomycetes</taxon>
        <taxon>Micrococcales</taxon>
        <taxon>Rarobacteraceae</taxon>
        <taxon>Rarobacter</taxon>
    </lineage>
</organism>
<name>A0A542SSE1_9MICO</name>